<protein>
    <submittedName>
        <fullName evidence="2">Uncharacterized protein</fullName>
    </submittedName>
</protein>
<reference evidence="2" key="2">
    <citation type="submission" date="2022-01" db="EMBL/GenBank/DDBJ databases">
        <authorList>
            <person name="Yamashiro T."/>
            <person name="Shiraishi A."/>
            <person name="Satake H."/>
            <person name="Nakayama K."/>
        </authorList>
    </citation>
    <scope>NUCLEOTIDE SEQUENCE</scope>
</reference>
<evidence type="ECO:0000313" key="2">
    <source>
        <dbReference type="EMBL" id="GJT37985.1"/>
    </source>
</evidence>
<keyword evidence="3" id="KW-1185">Reference proteome</keyword>
<feature type="compositionally biased region" description="Acidic residues" evidence="1">
    <location>
        <begin position="21"/>
        <end position="41"/>
    </location>
</feature>
<reference evidence="2" key="1">
    <citation type="journal article" date="2022" name="Int. J. Mol. Sci.">
        <title>Draft Genome of Tanacetum Coccineum: Genomic Comparison of Closely Related Tanacetum-Family Plants.</title>
        <authorList>
            <person name="Yamashiro T."/>
            <person name="Shiraishi A."/>
            <person name="Nakayama K."/>
            <person name="Satake H."/>
        </authorList>
    </citation>
    <scope>NUCLEOTIDE SEQUENCE</scope>
</reference>
<dbReference type="Proteomes" id="UP001151760">
    <property type="component" value="Unassembled WGS sequence"/>
</dbReference>
<feature type="region of interest" description="Disordered" evidence="1">
    <location>
        <begin position="1"/>
        <end position="81"/>
    </location>
</feature>
<name>A0ABQ5DFF5_9ASTR</name>
<comment type="caution">
    <text evidence="2">The sequence shown here is derived from an EMBL/GenBank/DDBJ whole genome shotgun (WGS) entry which is preliminary data.</text>
</comment>
<evidence type="ECO:0000313" key="3">
    <source>
        <dbReference type="Proteomes" id="UP001151760"/>
    </source>
</evidence>
<dbReference type="EMBL" id="BQNB010015268">
    <property type="protein sequence ID" value="GJT37985.1"/>
    <property type="molecule type" value="Genomic_DNA"/>
</dbReference>
<evidence type="ECO:0000256" key="1">
    <source>
        <dbReference type="SAM" id="MobiDB-lite"/>
    </source>
</evidence>
<gene>
    <name evidence="2" type="ORF">Tco_0937850</name>
</gene>
<accession>A0ABQ5DFF5</accession>
<proteinExistence type="predicted"/>
<organism evidence="2 3">
    <name type="scientific">Tanacetum coccineum</name>
    <dbReference type="NCBI Taxonomy" id="301880"/>
    <lineage>
        <taxon>Eukaryota</taxon>
        <taxon>Viridiplantae</taxon>
        <taxon>Streptophyta</taxon>
        <taxon>Embryophyta</taxon>
        <taxon>Tracheophyta</taxon>
        <taxon>Spermatophyta</taxon>
        <taxon>Magnoliopsida</taxon>
        <taxon>eudicotyledons</taxon>
        <taxon>Gunneridae</taxon>
        <taxon>Pentapetalae</taxon>
        <taxon>asterids</taxon>
        <taxon>campanulids</taxon>
        <taxon>Asterales</taxon>
        <taxon>Asteraceae</taxon>
        <taxon>Asteroideae</taxon>
        <taxon>Anthemideae</taxon>
        <taxon>Anthemidinae</taxon>
        <taxon>Tanacetum</taxon>
    </lineage>
</organism>
<sequence length="187" mass="20969">MNGFALHMNPQPEENMNGWLIDDDELEEDVVGDNNEEMEVGENDKENGGNDAEDDAEVIHPYEEADPLNRSPPTSDEESEFAPPVVPVVDANNEPVPPVIQFGCNFHVGESSSTRALLAGNCRVSGPGPTGRCLESVHRGVKRLDRQMFDRYNTEIRMAKKFKEDDLRMNRHEYDITALDAAVREEL</sequence>